<reference evidence="2 3" key="1">
    <citation type="journal article" date="2023" name="Nucleic Acids Res.">
        <title>The hologenome of Daphnia magna reveals possible DNA methylation and microbiome-mediated evolution of the host genome.</title>
        <authorList>
            <person name="Chaturvedi A."/>
            <person name="Li X."/>
            <person name="Dhandapani V."/>
            <person name="Marshall H."/>
            <person name="Kissane S."/>
            <person name="Cuenca-Cambronero M."/>
            <person name="Asole G."/>
            <person name="Calvet F."/>
            <person name="Ruiz-Romero M."/>
            <person name="Marangio P."/>
            <person name="Guigo R."/>
            <person name="Rago D."/>
            <person name="Mirbahai L."/>
            <person name="Eastwood N."/>
            <person name="Colbourne J.K."/>
            <person name="Zhou J."/>
            <person name="Mallon E."/>
            <person name="Orsini L."/>
        </authorList>
    </citation>
    <scope>NUCLEOTIDE SEQUENCE [LARGE SCALE GENOMIC DNA]</scope>
    <source>
        <strain evidence="2">LRV0_1</strain>
    </source>
</reference>
<feature type="compositionally biased region" description="Polar residues" evidence="1">
    <location>
        <begin position="183"/>
        <end position="192"/>
    </location>
</feature>
<organism evidence="2 3">
    <name type="scientific">Daphnia magna</name>
    <dbReference type="NCBI Taxonomy" id="35525"/>
    <lineage>
        <taxon>Eukaryota</taxon>
        <taxon>Metazoa</taxon>
        <taxon>Ecdysozoa</taxon>
        <taxon>Arthropoda</taxon>
        <taxon>Crustacea</taxon>
        <taxon>Branchiopoda</taxon>
        <taxon>Diplostraca</taxon>
        <taxon>Cladocera</taxon>
        <taxon>Anomopoda</taxon>
        <taxon>Daphniidae</taxon>
        <taxon>Daphnia</taxon>
    </lineage>
</organism>
<feature type="region of interest" description="Disordered" evidence="1">
    <location>
        <begin position="79"/>
        <end position="113"/>
    </location>
</feature>
<dbReference type="EMBL" id="JAOYFB010000037">
    <property type="protein sequence ID" value="KAK4024935.1"/>
    <property type="molecule type" value="Genomic_DNA"/>
</dbReference>
<evidence type="ECO:0000313" key="3">
    <source>
        <dbReference type="Proteomes" id="UP001234178"/>
    </source>
</evidence>
<protein>
    <submittedName>
        <fullName evidence="2">Uncharacterized protein</fullName>
    </submittedName>
</protein>
<comment type="caution">
    <text evidence="2">The sequence shown here is derived from an EMBL/GenBank/DDBJ whole genome shotgun (WGS) entry which is preliminary data.</text>
</comment>
<accession>A0ABR0AIJ5</accession>
<sequence>MNSEISLPEKAFDELDFFRSACCGWWCGEVFHGSHISGVRAAIWQTYHFTFSEEETERGRFARDLVGIENLRGEERSEYLGSLSSEGGSGPSESSEDSPVETSSDEEESSSEALKLHTEALELAIRPNWAISVLGAAKGGTTHKKKAKDKLRELVLESKAEIAELKRASKSSASSVKREGVRSPQNSNSFESRTSEGKPIFHSNLPGDEHPSRDRHRSRGVSGVAEVLAENTGEPIGVERAVCSDGSLAGDADEEVGDSSLPKVVTKKGRMLPPRAIVAG</sequence>
<feature type="region of interest" description="Disordered" evidence="1">
    <location>
        <begin position="165"/>
        <end position="221"/>
    </location>
</feature>
<dbReference type="Proteomes" id="UP001234178">
    <property type="component" value="Unassembled WGS sequence"/>
</dbReference>
<feature type="compositionally biased region" description="Acidic residues" evidence="1">
    <location>
        <begin position="94"/>
        <end position="110"/>
    </location>
</feature>
<keyword evidence="3" id="KW-1185">Reference proteome</keyword>
<evidence type="ECO:0000256" key="1">
    <source>
        <dbReference type="SAM" id="MobiDB-lite"/>
    </source>
</evidence>
<gene>
    <name evidence="2" type="ORF">OUZ56_010427</name>
</gene>
<name>A0ABR0AIJ5_9CRUS</name>
<proteinExistence type="predicted"/>
<evidence type="ECO:0000313" key="2">
    <source>
        <dbReference type="EMBL" id="KAK4024935.1"/>
    </source>
</evidence>